<organism evidence="6 7">
    <name type="scientific">Candidatus Andersenbacteria bacterium RIFCSPHIGHO2_12_FULL_45_11b</name>
    <dbReference type="NCBI Taxonomy" id="1797282"/>
    <lineage>
        <taxon>Bacteria</taxon>
        <taxon>Candidatus Anderseniibacteriota</taxon>
    </lineage>
</organism>
<comment type="similarity">
    <text evidence="1">Belongs to the universal ribosomal protein uL29 family.</text>
</comment>
<dbReference type="NCBIfam" id="TIGR00012">
    <property type="entry name" value="L29"/>
    <property type="match status" value="1"/>
</dbReference>
<dbReference type="Pfam" id="PF00831">
    <property type="entry name" value="Ribosomal_L29"/>
    <property type="match status" value="1"/>
</dbReference>
<dbReference type="GO" id="GO:1990904">
    <property type="term" value="C:ribonucleoprotein complex"/>
    <property type="evidence" value="ECO:0007669"/>
    <property type="project" value="UniProtKB-KW"/>
</dbReference>
<evidence type="ECO:0000256" key="5">
    <source>
        <dbReference type="ARBA" id="ARBA00035476"/>
    </source>
</evidence>
<gene>
    <name evidence="6" type="ORF">A3E36_04325</name>
</gene>
<evidence type="ECO:0000313" key="6">
    <source>
        <dbReference type="EMBL" id="OGY36017.1"/>
    </source>
</evidence>
<dbReference type="GO" id="GO:0005840">
    <property type="term" value="C:ribosome"/>
    <property type="evidence" value="ECO:0007669"/>
    <property type="project" value="UniProtKB-KW"/>
</dbReference>
<evidence type="ECO:0000256" key="4">
    <source>
        <dbReference type="ARBA" id="ARBA00035204"/>
    </source>
</evidence>
<dbReference type="EMBL" id="MHHS01000040">
    <property type="protein sequence ID" value="OGY36017.1"/>
    <property type="molecule type" value="Genomic_DNA"/>
</dbReference>
<evidence type="ECO:0000256" key="1">
    <source>
        <dbReference type="ARBA" id="ARBA00009254"/>
    </source>
</evidence>
<dbReference type="InterPro" id="IPR036049">
    <property type="entry name" value="Ribosomal_uL29_sf"/>
</dbReference>
<dbReference type="Proteomes" id="UP000177941">
    <property type="component" value="Unassembled WGS sequence"/>
</dbReference>
<dbReference type="GO" id="GO:0006412">
    <property type="term" value="P:translation"/>
    <property type="evidence" value="ECO:0007669"/>
    <property type="project" value="InterPro"/>
</dbReference>
<protein>
    <recommendedName>
        <fullName evidence="4">Large ribosomal subunit protein uL29</fullName>
    </recommendedName>
    <alternativeName>
        <fullName evidence="5">50S ribosomal protein L29</fullName>
    </alternativeName>
</protein>
<dbReference type="Gene3D" id="1.10.287.310">
    <property type="match status" value="1"/>
</dbReference>
<reference evidence="6 7" key="1">
    <citation type="journal article" date="2016" name="Nat. Commun.">
        <title>Thousands of microbial genomes shed light on interconnected biogeochemical processes in an aquifer system.</title>
        <authorList>
            <person name="Anantharaman K."/>
            <person name="Brown C.T."/>
            <person name="Hug L.A."/>
            <person name="Sharon I."/>
            <person name="Castelle C.J."/>
            <person name="Probst A.J."/>
            <person name="Thomas B.C."/>
            <person name="Singh A."/>
            <person name="Wilkins M.J."/>
            <person name="Karaoz U."/>
            <person name="Brodie E.L."/>
            <person name="Williams K.H."/>
            <person name="Hubbard S.S."/>
            <person name="Banfield J.F."/>
        </authorList>
    </citation>
    <scope>NUCLEOTIDE SEQUENCE [LARGE SCALE GENOMIC DNA]</scope>
</reference>
<dbReference type="GO" id="GO:0003735">
    <property type="term" value="F:structural constituent of ribosome"/>
    <property type="evidence" value="ECO:0007669"/>
    <property type="project" value="InterPro"/>
</dbReference>
<sequence length="61" mass="6983">MQELLQLSNEELSSKLVQARQAVYAMSEDVSRGKEKNFSQLKRLKADVARIFTAIQIKKSQ</sequence>
<evidence type="ECO:0000256" key="2">
    <source>
        <dbReference type="ARBA" id="ARBA00022980"/>
    </source>
</evidence>
<dbReference type="InterPro" id="IPR001854">
    <property type="entry name" value="Ribosomal_uL29"/>
</dbReference>
<accession>A0A1G1X9Q8</accession>
<proteinExistence type="inferred from homology"/>
<dbReference type="AlphaFoldDB" id="A0A1G1X9Q8"/>
<keyword evidence="2 6" id="KW-0689">Ribosomal protein</keyword>
<evidence type="ECO:0000313" key="7">
    <source>
        <dbReference type="Proteomes" id="UP000177941"/>
    </source>
</evidence>
<dbReference type="SUPFAM" id="SSF46561">
    <property type="entry name" value="Ribosomal protein L29 (L29p)"/>
    <property type="match status" value="1"/>
</dbReference>
<keyword evidence="3" id="KW-0687">Ribonucleoprotein</keyword>
<comment type="caution">
    <text evidence="6">The sequence shown here is derived from an EMBL/GenBank/DDBJ whole genome shotgun (WGS) entry which is preliminary data.</text>
</comment>
<evidence type="ECO:0000256" key="3">
    <source>
        <dbReference type="ARBA" id="ARBA00023274"/>
    </source>
</evidence>
<name>A0A1G1X9Q8_9BACT</name>